<evidence type="ECO:0000256" key="1">
    <source>
        <dbReference type="SAM" id="Phobius"/>
    </source>
</evidence>
<evidence type="ECO:0000259" key="2">
    <source>
        <dbReference type="PROSITE" id="PS51832"/>
    </source>
</evidence>
<keyword evidence="1" id="KW-0812">Transmembrane</keyword>
<protein>
    <submittedName>
        <fullName evidence="3">Metal-dependent phosphohydrolase</fullName>
    </submittedName>
</protein>
<keyword evidence="1" id="KW-0472">Membrane</keyword>
<dbReference type="SUPFAM" id="SSF109604">
    <property type="entry name" value="HD-domain/PDEase-like"/>
    <property type="match status" value="2"/>
</dbReference>
<feature type="domain" description="HD-GYP" evidence="2">
    <location>
        <begin position="842"/>
        <end position="1044"/>
    </location>
</feature>
<dbReference type="CDD" id="cd00077">
    <property type="entry name" value="HDc"/>
    <property type="match status" value="2"/>
</dbReference>
<reference evidence="3 4" key="1">
    <citation type="submission" date="2018-05" db="EMBL/GenBank/DDBJ databases">
        <title>Vibrio limimaris sp. nov., isolated from marine sediment.</title>
        <authorList>
            <person name="Li C.-M."/>
        </authorList>
    </citation>
    <scope>NUCLEOTIDE SEQUENCE [LARGE SCALE GENOMIC DNA]</scope>
    <source>
        <strain evidence="3 4">E4404</strain>
    </source>
</reference>
<dbReference type="Gene3D" id="3.30.450.20">
    <property type="entry name" value="PAS domain"/>
    <property type="match status" value="1"/>
</dbReference>
<dbReference type="Gene3D" id="3.40.190.10">
    <property type="entry name" value="Periplasmic binding protein-like II"/>
    <property type="match status" value="2"/>
</dbReference>
<evidence type="ECO:0000313" key="4">
    <source>
        <dbReference type="Proteomes" id="UP000245362"/>
    </source>
</evidence>
<dbReference type="SMART" id="SM00471">
    <property type="entry name" value="HDc"/>
    <property type="match status" value="1"/>
</dbReference>
<proteinExistence type="predicted"/>
<dbReference type="RefSeq" id="WP_109320822.1">
    <property type="nucleotide sequence ID" value="NZ_QFWT01000010.1"/>
</dbReference>
<dbReference type="PANTHER" id="PTHR45228:SF5">
    <property type="entry name" value="CYCLIC DI-GMP PHOSPHODIESTERASE VC_1348-RELATED"/>
    <property type="match status" value="1"/>
</dbReference>
<organism evidence="3 4">
    <name type="scientific">Vibrio albus</name>
    <dbReference type="NCBI Taxonomy" id="2200953"/>
    <lineage>
        <taxon>Bacteria</taxon>
        <taxon>Pseudomonadati</taxon>
        <taxon>Pseudomonadota</taxon>
        <taxon>Gammaproteobacteria</taxon>
        <taxon>Vibrionales</taxon>
        <taxon>Vibrionaceae</taxon>
        <taxon>Vibrio</taxon>
    </lineage>
</organism>
<dbReference type="OrthoDB" id="9764808at2"/>
<dbReference type="Gene3D" id="1.10.3210.10">
    <property type="entry name" value="Hypothetical protein af1432"/>
    <property type="match status" value="2"/>
</dbReference>
<name>A0A2U3B678_9VIBR</name>
<dbReference type="Pfam" id="PF13487">
    <property type="entry name" value="HD_5"/>
    <property type="match status" value="1"/>
</dbReference>
<gene>
    <name evidence="3" type="ORF">DI392_16655</name>
</gene>
<comment type="caution">
    <text evidence="3">The sequence shown here is derived from an EMBL/GenBank/DDBJ whole genome shotgun (WGS) entry which is preliminary data.</text>
</comment>
<dbReference type="InterPro" id="IPR003607">
    <property type="entry name" value="HD/PDEase_dom"/>
</dbReference>
<dbReference type="CDD" id="cd01007">
    <property type="entry name" value="PBP2_BvgS_HisK_like"/>
    <property type="match status" value="1"/>
</dbReference>
<dbReference type="GO" id="GO:0008081">
    <property type="term" value="F:phosphoric diester hydrolase activity"/>
    <property type="evidence" value="ECO:0007669"/>
    <property type="project" value="UniProtKB-ARBA"/>
</dbReference>
<accession>A0A2U3B678</accession>
<evidence type="ECO:0000313" key="3">
    <source>
        <dbReference type="EMBL" id="PWI32301.1"/>
    </source>
</evidence>
<dbReference type="SMART" id="SM00062">
    <property type="entry name" value="PBPb"/>
    <property type="match status" value="1"/>
</dbReference>
<dbReference type="SUPFAM" id="SSF53850">
    <property type="entry name" value="Periplasmic binding protein-like II"/>
    <property type="match status" value="1"/>
</dbReference>
<keyword evidence="1" id="KW-1133">Transmembrane helix</keyword>
<dbReference type="Pfam" id="PF00497">
    <property type="entry name" value="SBP_bac_3"/>
    <property type="match status" value="1"/>
</dbReference>
<keyword evidence="3" id="KW-0378">Hydrolase</keyword>
<dbReference type="Proteomes" id="UP000245362">
    <property type="component" value="Unassembled WGS sequence"/>
</dbReference>
<dbReference type="PANTHER" id="PTHR45228">
    <property type="entry name" value="CYCLIC DI-GMP PHOSPHODIESTERASE TM_0186-RELATED"/>
    <property type="match status" value="1"/>
</dbReference>
<dbReference type="InterPro" id="IPR037522">
    <property type="entry name" value="HD_GYP_dom"/>
</dbReference>
<dbReference type="InterPro" id="IPR052020">
    <property type="entry name" value="Cyclic_di-GMP/3'3'-cGAMP_PDE"/>
</dbReference>
<dbReference type="AlphaFoldDB" id="A0A2U3B678"/>
<keyword evidence="4" id="KW-1185">Reference proteome</keyword>
<sequence length="1057" mass="120412">MVNKLKQTRFSMRLTVISLFIVLSSLIIIVALSLQYYFSQSLAKESANMLFKSTAQNISEKVYSLDSASSDLTLLLSGYSEVSQQAEPESLHPITKVMARAMEQKPYLYSIYIGYQNGNLYELINLNSGTNLREKINATPADRWLIIHIRDTPSGRVRESRYFDAEFRLTHEDSEASRYRANVRPWYRDAMNSHSTIKTEPYIFHVTRSPGVTYAKHIPGSQNVIAVDISLDTFSQYLRENQVIEGANTLIFNQNGTVYAHSFSIEKQNTSIPVSKVPLSREEQKYIRELGVLKVSNEKNWPPFDFAYGGEPQGYSIDLLNLIAQKLGLDIEYSNGYDWNELVTLFKQQRVDVLHSVFYSTQRESWGLFSSPYLKLSPVLVTSENSDQDISLEQLNNGQVVAIPKGWAFVKFVQKHYPEIKILEVPDSLAGLKAVQNNEAVAAFDNTKVIEYLIDRYSLKGLALHHVTDTSVSTIDQQLRFLVHNDQPELKTLLNKAIASLTKEEKQTIDDHWSNDNSSAKLRRAINSGVVPTPVFTVLAVQSQQGDVIARNIMIGEKSYTLFVHHIPSEELGTDNYLGIMVPTTLIQQPYMEKVRFSLLITLGFLVLLTPALFLFTKMIATPVRLLANENEKIIQRKFNEVRHIPSQIKEINDLSYSIFSMAGSIEEYQRNQQELMDAFIKLIAQAIDDKSPYTGGHCERVPELAIMLAESAEKSDLPAFKDFKFQTAEQQRQFKIAAWLHDCGKVTSPEHIIDKGSKLETIHNRLHEIRTRFEVLWRDAEIIYWKGIVSGRPESELRKALSERHEQIKDDFAFIAQCNVGSEYMDEQDIKRISHIAQQTWLRHLDNRIGLSPQESKYLESVPATPLPAEEHVLADLKEHMIPWTRSPKDKIGGVKMDIPEHQSNLGEIYNLSIQKGTLTQEDRYRINEHIISTIQMLEALPLPGELSRVPEIAGGHHETLDGTGYPRKLAAEQLSMEARILAIADVFEALTASDRPYKKPKTLSEAITILSLMVKEEHLDEDLFRLLLSSNIHKQYASRFLNTSQNDEVDLSKYL</sequence>
<dbReference type="EMBL" id="QFWT01000010">
    <property type="protein sequence ID" value="PWI32301.1"/>
    <property type="molecule type" value="Genomic_DNA"/>
</dbReference>
<dbReference type="Gene3D" id="6.10.340.10">
    <property type="match status" value="1"/>
</dbReference>
<dbReference type="InterPro" id="IPR001638">
    <property type="entry name" value="Solute-binding_3/MltF_N"/>
</dbReference>
<feature type="transmembrane region" description="Helical" evidence="1">
    <location>
        <begin position="12"/>
        <end position="38"/>
    </location>
</feature>
<dbReference type="PROSITE" id="PS51832">
    <property type="entry name" value="HD_GYP"/>
    <property type="match status" value="1"/>
</dbReference>